<sequence length="116" mass="12965">MNQPGYINSIEPRRKTAGTIGQDLEALFSRVSDANLRAKIVPFAKEFREVVRERNGLLHGKPGTAQNNDQRLFKRGVEWALSDVNAFSDRAVRAGELLNALIYAELQDPCTVQLNP</sequence>
<comment type="caution">
    <text evidence="1">The sequence shown here is derived from an EMBL/GenBank/DDBJ whole genome shotgun (WGS) entry which is preliminary data.</text>
</comment>
<organism evidence="1 2">
    <name type="scientific">Massilia haematophila</name>
    <dbReference type="NCBI Taxonomy" id="457923"/>
    <lineage>
        <taxon>Bacteria</taxon>
        <taxon>Pseudomonadati</taxon>
        <taxon>Pseudomonadota</taxon>
        <taxon>Betaproteobacteria</taxon>
        <taxon>Burkholderiales</taxon>
        <taxon>Oxalobacteraceae</taxon>
        <taxon>Telluria group</taxon>
        <taxon>Massilia</taxon>
    </lineage>
</organism>
<reference evidence="2" key="1">
    <citation type="journal article" date="2019" name="Int. J. Syst. Evol. Microbiol.">
        <title>The Global Catalogue of Microorganisms (GCM) 10K type strain sequencing project: providing services to taxonomists for standard genome sequencing and annotation.</title>
        <authorList>
            <consortium name="The Broad Institute Genomics Platform"/>
            <consortium name="The Broad Institute Genome Sequencing Center for Infectious Disease"/>
            <person name="Wu L."/>
            <person name="Ma J."/>
        </authorList>
    </citation>
    <scope>NUCLEOTIDE SEQUENCE [LARGE SCALE GENOMIC DNA]</scope>
    <source>
        <strain evidence="2">CCM 7480</strain>
    </source>
</reference>
<name>A0ABV7PTI8_9BURK</name>
<keyword evidence="2" id="KW-1185">Reference proteome</keyword>
<evidence type="ECO:0000313" key="1">
    <source>
        <dbReference type="EMBL" id="MFC3461517.1"/>
    </source>
</evidence>
<evidence type="ECO:0000313" key="2">
    <source>
        <dbReference type="Proteomes" id="UP001595665"/>
    </source>
</evidence>
<evidence type="ECO:0008006" key="3">
    <source>
        <dbReference type="Google" id="ProtNLM"/>
    </source>
</evidence>
<dbReference type="Proteomes" id="UP001595665">
    <property type="component" value="Unassembled WGS sequence"/>
</dbReference>
<gene>
    <name evidence="1" type="ORF">ACFOPH_25250</name>
</gene>
<dbReference type="RefSeq" id="WP_379738140.1">
    <property type="nucleotide sequence ID" value="NZ_JBHRVV010000002.1"/>
</dbReference>
<accession>A0ABV7PTI8</accession>
<dbReference type="EMBL" id="JBHRVV010000002">
    <property type="protein sequence ID" value="MFC3461517.1"/>
    <property type="molecule type" value="Genomic_DNA"/>
</dbReference>
<proteinExistence type="predicted"/>
<protein>
    <recommendedName>
        <fullName evidence="3">Apea-like HEPN domain-containing protein</fullName>
    </recommendedName>
</protein>